<feature type="domain" description="Aromatic amino acid beta-eliminating lyase/threonine aldolase" evidence="7">
    <location>
        <begin position="31"/>
        <end position="311"/>
    </location>
</feature>
<evidence type="ECO:0000256" key="4">
    <source>
        <dbReference type="ARBA" id="ARBA00023239"/>
    </source>
</evidence>
<evidence type="ECO:0000256" key="3">
    <source>
        <dbReference type="ARBA" id="ARBA00022898"/>
    </source>
</evidence>
<evidence type="ECO:0000256" key="2">
    <source>
        <dbReference type="ARBA" id="ARBA00006966"/>
    </source>
</evidence>
<reference evidence="8 9" key="1">
    <citation type="submission" date="2016-07" db="EMBL/GenBank/DDBJ databases">
        <title>Pervasive Adenine N6-methylation of Active Genes in Fungi.</title>
        <authorList>
            <consortium name="DOE Joint Genome Institute"/>
            <person name="Mondo S.J."/>
            <person name="Dannebaum R.O."/>
            <person name="Kuo R.C."/>
            <person name="Labutti K."/>
            <person name="Haridas S."/>
            <person name="Kuo A."/>
            <person name="Salamov A."/>
            <person name="Ahrendt S.R."/>
            <person name="Lipzen A."/>
            <person name="Sullivan W."/>
            <person name="Andreopoulos W.B."/>
            <person name="Clum A."/>
            <person name="Lindquist E."/>
            <person name="Daum C."/>
            <person name="Ramamoorthy G.K."/>
            <person name="Gryganskyi A."/>
            <person name="Culley D."/>
            <person name="Magnuson J.K."/>
            <person name="James T.Y."/>
            <person name="O'Malley M.A."/>
            <person name="Stajich J.E."/>
            <person name="Spatafora J.W."/>
            <person name="Visel A."/>
            <person name="Grigoriev I.V."/>
        </authorList>
    </citation>
    <scope>NUCLEOTIDE SEQUENCE [LARGE SCALE GENOMIC DNA]</scope>
    <source>
        <strain evidence="8 9">NRRL 3301</strain>
    </source>
</reference>
<dbReference type="InterPro" id="IPR015422">
    <property type="entry name" value="PyrdxlP-dep_Trfase_small"/>
</dbReference>
<keyword evidence="3" id="KW-0663">Pyridoxal phosphate</keyword>
<feature type="modified residue" description="N6-(pyridoxal phosphate)lysine" evidence="5">
    <location>
        <position position="225"/>
    </location>
</feature>
<name>A0A1X2GLM2_9FUNG</name>
<sequence>MFSSLLKCRRVFLPKHSQLCSYSVVSKEIYDISSDTATKPTDAMFDVMKQASKEDDVFGMDSTTNSLESHVAKMLGHESALFCASGSMTNQLGLRVSLKQPPHSVLADARSHINLYECGGLAYHSQAPLTAVMPRGAHLTVHDIERHVIKDDLCGAMTKVIAVENTLNGTIMDVNELQSISKYAKEHGYLLHMDGARLWEASAAKNIPLSAYGSLCDTVSVCVSKGVGAPIGSLLVSDNETIRKARHLRKLMGGGWRQSGGLAAVADYCLENVLPTMKDTQKRTQRLWEGLEELGMKALLPVETNMIFIDTRGIIPMKLWANHLLEYGNIKIDASDDRASRIVLHYQITDNVVDLMLDITRKLIHDAGTKPDDGPTPVDASHIYPSASPII</sequence>
<comment type="similarity">
    <text evidence="2">Belongs to the threonine aldolase family.</text>
</comment>
<accession>A0A1X2GLM2</accession>
<keyword evidence="4" id="KW-0456">Lyase</keyword>
<evidence type="ECO:0000256" key="5">
    <source>
        <dbReference type="PIRSR" id="PIRSR017617-1"/>
    </source>
</evidence>
<dbReference type="InterPro" id="IPR001597">
    <property type="entry name" value="ArAA_b-elim_lyase/Thr_aldolase"/>
</dbReference>
<evidence type="ECO:0000256" key="6">
    <source>
        <dbReference type="SAM" id="MobiDB-lite"/>
    </source>
</evidence>
<keyword evidence="9" id="KW-1185">Reference proteome</keyword>
<dbReference type="Gene3D" id="3.40.640.10">
    <property type="entry name" value="Type I PLP-dependent aspartate aminotransferase-like (Major domain)"/>
    <property type="match status" value="1"/>
</dbReference>
<dbReference type="EMBL" id="MCGT01000009">
    <property type="protein sequence ID" value="ORX56762.1"/>
    <property type="molecule type" value="Genomic_DNA"/>
</dbReference>
<evidence type="ECO:0000256" key="1">
    <source>
        <dbReference type="ARBA" id="ARBA00001933"/>
    </source>
</evidence>
<dbReference type="Gene3D" id="3.90.1150.10">
    <property type="entry name" value="Aspartate Aminotransferase, domain 1"/>
    <property type="match status" value="1"/>
</dbReference>
<dbReference type="PANTHER" id="PTHR48097">
    <property type="entry name" value="L-THREONINE ALDOLASE-RELATED"/>
    <property type="match status" value="1"/>
</dbReference>
<dbReference type="GO" id="GO:0005829">
    <property type="term" value="C:cytosol"/>
    <property type="evidence" value="ECO:0007669"/>
    <property type="project" value="TreeGrafter"/>
</dbReference>
<dbReference type="NCBIfam" id="NF041359">
    <property type="entry name" value="GntG_guanitoxin"/>
    <property type="match status" value="1"/>
</dbReference>
<dbReference type="FunFam" id="3.40.640.10:FF:000030">
    <property type="entry name" value="Low-specificity L-threonine aldolase"/>
    <property type="match status" value="1"/>
</dbReference>
<dbReference type="PANTHER" id="PTHR48097:SF9">
    <property type="entry name" value="L-THREONINE ALDOLASE"/>
    <property type="match status" value="1"/>
</dbReference>
<dbReference type="InterPro" id="IPR023603">
    <property type="entry name" value="Low_specificity_L-TA-like"/>
</dbReference>
<dbReference type="SUPFAM" id="SSF53383">
    <property type="entry name" value="PLP-dependent transferases"/>
    <property type="match status" value="1"/>
</dbReference>
<dbReference type="PIRSF" id="PIRSF017617">
    <property type="entry name" value="Thr_aldolase"/>
    <property type="match status" value="1"/>
</dbReference>
<evidence type="ECO:0000313" key="9">
    <source>
        <dbReference type="Proteomes" id="UP000242146"/>
    </source>
</evidence>
<organism evidence="8 9">
    <name type="scientific">Hesseltinella vesiculosa</name>
    <dbReference type="NCBI Taxonomy" id="101127"/>
    <lineage>
        <taxon>Eukaryota</taxon>
        <taxon>Fungi</taxon>
        <taxon>Fungi incertae sedis</taxon>
        <taxon>Mucoromycota</taxon>
        <taxon>Mucoromycotina</taxon>
        <taxon>Mucoromycetes</taxon>
        <taxon>Mucorales</taxon>
        <taxon>Cunninghamellaceae</taxon>
        <taxon>Hesseltinella</taxon>
    </lineage>
</organism>
<comment type="cofactor">
    <cofactor evidence="1">
        <name>pyridoxal 5'-phosphate</name>
        <dbReference type="ChEBI" id="CHEBI:597326"/>
    </cofactor>
</comment>
<dbReference type="InterPro" id="IPR015421">
    <property type="entry name" value="PyrdxlP-dep_Trfase_major"/>
</dbReference>
<proteinExistence type="inferred from homology"/>
<dbReference type="AlphaFoldDB" id="A0A1X2GLM2"/>
<evidence type="ECO:0000313" key="8">
    <source>
        <dbReference type="EMBL" id="ORX56762.1"/>
    </source>
</evidence>
<dbReference type="GO" id="GO:0006545">
    <property type="term" value="P:glycine biosynthetic process"/>
    <property type="evidence" value="ECO:0007669"/>
    <property type="project" value="TreeGrafter"/>
</dbReference>
<comment type="caution">
    <text evidence="8">The sequence shown here is derived from an EMBL/GenBank/DDBJ whole genome shotgun (WGS) entry which is preliminary data.</text>
</comment>
<dbReference type="InterPro" id="IPR015424">
    <property type="entry name" value="PyrdxlP-dep_Trfase"/>
</dbReference>
<dbReference type="GO" id="GO:0006567">
    <property type="term" value="P:L-threonine catabolic process"/>
    <property type="evidence" value="ECO:0007669"/>
    <property type="project" value="TreeGrafter"/>
</dbReference>
<protein>
    <recommendedName>
        <fullName evidence="7">Aromatic amino acid beta-eliminating lyase/threonine aldolase domain-containing protein</fullName>
    </recommendedName>
</protein>
<dbReference type="STRING" id="101127.A0A1X2GLM2"/>
<gene>
    <name evidence="8" type="ORF">DM01DRAFT_1303053</name>
</gene>
<dbReference type="Pfam" id="PF01212">
    <property type="entry name" value="Beta_elim_lyase"/>
    <property type="match status" value="1"/>
</dbReference>
<feature type="region of interest" description="Disordered" evidence="6">
    <location>
        <begin position="368"/>
        <end position="391"/>
    </location>
</feature>
<dbReference type="GO" id="GO:0008732">
    <property type="term" value="F:L-allo-threonine aldolase activity"/>
    <property type="evidence" value="ECO:0007669"/>
    <property type="project" value="TreeGrafter"/>
</dbReference>
<dbReference type="OrthoDB" id="10261951at2759"/>
<dbReference type="Proteomes" id="UP000242146">
    <property type="component" value="Unassembled WGS sequence"/>
</dbReference>
<evidence type="ECO:0000259" key="7">
    <source>
        <dbReference type="Pfam" id="PF01212"/>
    </source>
</evidence>